<feature type="compositionally biased region" description="Gly residues" evidence="1">
    <location>
        <begin position="95"/>
        <end position="105"/>
    </location>
</feature>
<evidence type="ECO:0000313" key="3">
    <source>
        <dbReference type="Proteomes" id="UP000585614"/>
    </source>
</evidence>
<accession>A0A7J7S8C3</accession>
<evidence type="ECO:0000313" key="2">
    <source>
        <dbReference type="EMBL" id="KAF6284465.1"/>
    </source>
</evidence>
<name>A0A7J7S8C3_RHIFE</name>
<gene>
    <name evidence="2" type="ORF">mRhiFer1_009228</name>
</gene>
<feature type="region of interest" description="Disordered" evidence="1">
    <location>
        <begin position="1"/>
        <end position="47"/>
    </location>
</feature>
<reference evidence="2 3" key="1">
    <citation type="journal article" date="2020" name="Nature">
        <title>Six reference-quality genomes reveal evolution of bat adaptations.</title>
        <authorList>
            <person name="Jebb D."/>
            <person name="Huang Z."/>
            <person name="Pippel M."/>
            <person name="Hughes G.M."/>
            <person name="Lavrichenko K."/>
            <person name="Devanna P."/>
            <person name="Winkler S."/>
            <person name="Jermiin L.S."/>
            <person name="Skirmuntt E.C."/>
            <person name="Katzourakis A."/>
            <person name="Burkitt-Gray L."/>
            <person name="Ray D.A."/>
            <person name="Sullivan K.A.M."/>
            <person name="Roscito J.G."/>
            <person name="Kirilenko B.M."/>
            <person name="Davalos L.M."/>
            <person name="Corthals A.P."/>
            <person name="Power M.L."/>
            <person name="Jones G."/>
            <person name="Ransome R.D."/>
            <person name="Dechmann D.K.N."/>
            <person name="Locatelli A.G."/>
            <person name="Puechmaille S.J."/>
            <person name="Fedrigo O."/>
            <person name="Jarvis E.D."/>
            <person name="Hiller M."/>
            <person name="Vernes S.C."/>
            <person name="Myers E.W."/>
            <person name="Teeling E.C."/>
        </authorList>
    </citation>
    <scope>NUCLEOTIDE SEQUENCE [LARGE SCALE GENOMIC DNA]</scope>
    <source>
        <strain evidence="2">MRhiFer1</strain>
        <tissue evidence="2">Lung</tissue>
    </source>
</reference>
<organism evidence="2 3">
    <name type="scientific">Rhinolophus ferrumequinum</name>
    <name type="common">Greater horseshoe bat</name>
    <dbReference type="NCBI Taxonomy" id="59479"/>
    <lineage>
        <taxon>Eukaryota</taxon>
        <taxon>Metazoa</taxon>
        <taxon>Chordata</taxon>
        <taxon>Craniata</taxon>
        <taxon>Vertebrata</taxon>
        <taxon>Euteleostomi</taxon>
        <taxon>Mammalia</taxon>
        <taxon>Eutheria</taxon>
        <taxon>Laurasiatheria</taxon>
        <taxon>Chiroptera</taxon>
        <taxon>Yinpterochiroptera</taxon>
        <taxon>Rhinolophoidea</taxon>
        <taxon>Rhinolophidae</taxon>
        <taxon>Rhinolophinae</taxon>
        <taxon>Rhinolophus</taxon>
    </lineage>
</organism>
<dbReference type="Proteomes" id="UP000585614">
    <property type="component" value="Unassembled WGS sequence"/>
</dbReference>
<evidence type="ECO:0000256" key="1">
    <source>
        <dbReference type="SAM" id="MobiDB-lite"/>
    </source>
</evidence>
<feature type="compositionally biased region" description="Polar residues" evidence="1">
    <location>
        <begin position="107"/>
        <end position="120"/>
    </location>
</feature>
<feature type="compositionally biased region" description="Polar residues" evidence="1">
    <location>
        <begin position="1"/>
        <end position="11"/>
    </location>
</feature>
<feature type="region of interest" description="Disordered" evidence="1">
    <location>
        <begin position="94"/>
        <end position="120"/>
    </location>
</feature>
<protein>
    <submittedName>
        <fullName evidence="2">Uncharacterized protein</fullName>
    </submittedName>
</protein>
<sequence>MHNCALSQMSASHPFRAKEDAPGPSRAHPRKRPSPCPHPPRQPRQARLPTWWLAVSETAVPHPLRRLGCYIARSAMFPVSPGARRATTTVWVGARGRGPAGGGGRRSQSFLLSTQASPSY</sequence>
<dbReference type="EMBL" id="JACAGC010000023">
    <property type="protein sequence ID" value="KAF6284465.1"/>
    <property type="molecule type" value="Genomic_DNA"/>
</dbReference>
<dbReference type="AlphaFoldDB" id="A0A7J7S8C3"/>
<comment type="caution">
    <text evidence="2">The sequence shown here is derived from an EMBL/GenBank/DDBJ whole genome shotgun (WGS) entry which is preliminary data.</text>
</comment>
<proteinExistence type="predicted"/>